<dbReference type="Pfam" id="PF13041">
    <property type="entry name" value="PPR_2"/>
    <property type="match status" value="3"/>
</dbReference>
<feature type="repeat" description="PPR" evidence="7">
    <location>
        <begin position="924"/>
        <end position="958"/>
    </location>
</feature>
<keyword evidence="4" id="KW-0689">Ribosomal protein</keyword>
<feature type="repeat" description="PPR" evidence="7">
    <location>
        <begin position="854"/>
        <end position="888"/>
    </location>
</feature>
<dbReference type="InterPro" id="IPR001210">
    <property type="entry name" value="Ribosomal_eS17"/>
</dbReference>
<feature type="region of interest" description="Disordered" evidence="8">
    <location>
        <begin position="1067"/>
        <end position="1118"/>
    </location>
</feature>
<dbReference type="GO" id="GO:0003729">
    <property type="term" value="F:mRNA binding"/>
    <property type="evidence" value="ECO:0007669"/>
    <property type="project" value="UniProtKB-ARBA"/>
</dbReference>
<keyword evidence="5" id="KW-0687">Ribonucleoprotein</keyword>
<feature type="repeat" description="PPR" evidence="7">
    <location>
        <begin position="749"/>
        <end position="783"/>
    </location>
</feature>
<dbReference type="FunFam" id="1.10.60.20:FF:000001">
    <property type="entry name" value="40S ribosomal protein S17"/>
    <property type="match status" value="1"/>
</dbReference>
<evidence type="ECO:0000256" key="6">
    <source>
        <dbReference type="PROSITE-ProRule" id="PRU00176"/>
    </source>
</evidence>
<dbReference type="SMART" id="SM00360">
    <property type="entry name" value="RRM"/>
    <property type="match status" value="1"/>
</dbReference>
<evidence type="ECO:0000256" key="8">
    <source>
        <dbReference type="SAM" id="MobiDB-lite"/>
    </source>
</evidence>
<evidence type="ECO:0000256" key="1">
    <source>
        <dbReference type="ARBA" id="ARBA00007626"/>
    </source>
</evidence>
<dbReference type="Pfam" id="PF12854">
    <property type="entry name" value="PPR_1"/>
    <property type="match status" value="1"/>
</dbReference>
<comment type="similarity">
    <text evidence="2">Belongs to the eukaryotic ribosomal protein eS17 family.</text>
</comment>
<dbReference type="GO" id="GO:0003735">
    <property type="term" value="F:structural constituent of ribosome"/>
    <property type="evidence" value="ECO:0007669"/>
    <property type="project" value="InterPro"/>
</dbReference>
<dbReference type="Pfam" id="PF00833">
    <property type="entry name" value="Ribosomal_S17e"/>
    <property type="match status" value="1"/>
</dbReference>
<feature type="repeat" description="PPR" evidence="7">
    <location>
        <begin position="533"/>
        <end position="567"/>
    </location>
</feature>
<evidence type="ECO:0000313" key="11">
    <source>
        <dbReference type="Proteomes" id="UP000197138"/>
    </source>
</evidence>
<dbReference type="GO" id="GO:0006412">
    <property type="term" value="P:translation"/>
    <property type="evidence" value="ECO:0007669"/>
    <property type="project" value="InterPro"/>
</dbReference>
<dbReference type="PROSITE" id="PS51375">
    <property type="entry name" value="PPR"/>
    <property type="match status" value="13"/>
</dbReference>
<evidence type="ECO:0000256" key="3">
    <source>
        <dbReference type="ARBA" id="ARBA00022737"/>
    </source>
</evidence>
<dbReference type="Proteomes" id="UP000197138">
    <property type="component" value="Unassembled WGS sequence"/>
</dbReference>
<feature type="compositionally biased region" description="Basic and acidic residues" evidence="8">
    <location>
        <begin position="1092"/>
        <end position="1101"/>
    </location>
</feature>
<dbReference type="Pfam" id="PF13812">
    <property type="entry name" value="PPR_3"/>
    <property type="match status" value="2"/>
</dbReference>
<dbReference type="InterPro" id="IPR002885">
    <property type="entry name" value="PPR_rpt"/>
</dbReference>
<dbReference type="PROSITE" id="PS00712">
    <property type="entry name" value="RIBOSOMAL_S17E"/>
    <property type="match status" value="1"/>
</dbReference>
<dbReference type="Gene3D" id="1.25.40.10">
    <property type="entry name" value="Tetratricopeptide repeat domain"/>
    <property type="match status" value="6"/>
</dbReference>
<organism evidence="10 11">
    <name type="scientific">Punica granatum</name>
    <name type="common">Pomegranate</name>
    <dbReference type="NCBI Taxonomy" id="22663"/>
    <lineage>
        <taxon>Eukaryota</taxon>
        <taxon>Viridiplantae</taxon>
        <taxon>Streptophyta</taxon>
        <taxon>Embryophyta</taxon>
        <taxon>Tracheophyta</taxon>
        <taxon>Spermatophyta</taxon>
        <taxon>Magnoliopsida</taxon>
        <taxon>eudicotyledons</taxon>
        <taxon>Gunneridae</taxon>
        <taxon>Pentapetalae</taxon>
        <taxon>rosids</taxon>
        <taxon>malvids</taxon>
        <taxon>Myrtales</taxon>
        <taxon>Lythraceae</taxon>
        <taxon>Punica</taxon>
    </lineage>
</organism>
<dbReference type="GO" id="GO:1990904">
    <property type="term" value="C:ribonucleoprotein complex"/>
    <property type="evidence" value="ECO:0007669"/>
    <property type="project" value="UniProtKB-KW"/>
</dbReference>
<dbReference type="Pfam" id="PF00076">
    <property type="entry name" value="RRM_1"/>
    <property type="match status" value="1"/>
</dbReference>
<sequence length="1118" mass="126196">MGRVRTKTVKKSSRQVIERYYSKMTLDFHTNKKILEEVAIIPSKRLRNKIAGFSTHLMKRIQKGPVRGISLKLQEEERERRMDFVPDESAIKTDEIKVDKETLEMLAALGMKDAIPGLLEVEPQAAPAPTFGRRNFRPIIYISGPSPVHWDPYNYRYIQILLFFTGRSVYPNRIMDIFTLSTPHASPAKTPPFSAAPLAGKHRTLQSSHSATPRAPSHVSFSLRLGPEPEPEPDPSASSSTSSCRHLRRPHTIKKAVTPPPPTAAARKVPKNPLKNLISRTPIASPIASNQPTASHSLSNKLWLSSKLSPPPPPPPPLEIQEIEAQTTAELDPGEKLSSAEDAPPSIDYRQLRKIFVGNLPTWVKKHELTEFFRQFGPISNVILIKGHNETERNAGFGFVIYGGPAAAKSAMKAVEFDGIEYHGRVLTVKLDDGRRQKSRAEERVRFVEGRGGEGREYRSEWHGEREGLRNGFRSVLETEPENWQAVVSAFERIKKPSRREFGLMVNYYARRGDMHRARETFERMRARGIEPNSHVYTNLIYAYAVGRDMEEALSCVRKMKEEGIEMSLVTYSILVGGFAKMGNVDQTFNMDRAEELVKQMEEEGIDAPIDIYHTMMDGYTMIGDGAKCLIVFERLKECGLTPSVISYGCLINLFIKTGKVSRALEISRTMRSEGIKHNRKTYSMLINGFIKLKDWANAFAIFEDVMRDGLKPDVVLYNNIIRAFCGMGNMERAIGTIKQMQKERHRPTSQSFMPIIHSFAKAGDVRRALEIFDMMRRSGCIPTVHTFNALILGLVEKRKMDKAIEILDEMMLAGINPDEHTYTTIMHGYASLGDTGKAFEYFTRMRNEGLELDVYTYEALLKACCKAGRMQSALAVTREMSLQKIPRNTFVYNILIDGWARRGDVWEAADLMQQMKGEGVKPDIHTYTSFINACCKAGDMQRAAKTMEEMEALRVKPNIKTYTTLIHGWAHASLPEKALACFEEMKLKGLKPDKAVYHCLMTSLLSRATVAEEYVYSGIVSICREMVESELTVDMGTAVHWSKCLRKIERTGGELTQALQKTFPPDWNSLHSISEEGEGPDVDSGGDESDTCDHNKHYAGETDEEDDDDDLGKRLWN</sequence>
<dbReference type="InterPro" id="IPR036401">
    <property type="entry name" value="Ribosomal_eS17_sf"/>
</dbReference>
<keyword evidence="6" id="KW-0694">RNA-binding</keyword>
<dbReference type="NCBIfam" id="TIGR00756">
    <property type="entry name" value="PPR"/>
    <property type="match status" value="12"/>
</dbReference>
<evidence type="ECO:0000256" key="4">
    <source>
        <dbReference type="ARBA" id="ARBA00022980"/>
    </source>
</evidence>
<keyword evidence="3" id="KW-0677">Repeat</keyword>
<feature type="compositionally biased region" description="Acidic residues" evidence="8">
    <location>
        <begin position="1076"/>
        <end position="1091"/>
    </location>
</feature>
<dbReference type="HAMAP" id="MF_00511">
    <property type="entry name" value="Ribosomal_eS17"/>
    <property type="match status" value="1"/>
</dbReference>
<dbReference type="PANTHER" id="PTHR47939">
    <property type="entry name" value="MEMBRANE-ASSOCIATED SALT-INDUCIBLE PROTEIN-LIKE"/>
    <property type="match status" value="1"/>
</dbReference>
<feature type="repeat" description="PPR" evidence="7">
    <location>
        <begin position="644"/>
        <end position="678"/>
    </location>
</feature>
<dbReference type="AlphaFoldDB" id="A0A218VU87"/>
<dbReference type="Gene3D" id="1.10.60.20">
    <property type="entry name" value="Ribosomal protein S17e-like"/>
    <property type="match status" value="1"/>
</dbReference>
<comment type="similarity">
    <text evidence="1">Belongs to the PPR family. P subfamily.</text>
</comment>
<protein>
    <recommendedName>
        <fullName evidence="9">RRM domain-containing protein</fullName>
    </recommendedName>
</protein>
<feature type="repeat" description="PPR" evidence="7">
    <location>
        <begin position="784"/>
        <end position="818"/>
    </location>
</feature>
<accession>A0A218VU87</accession>
<dbReference type="InterPro" id="IPR011990">
    <property type="entry name" value="TPR-like_helical_dom_sf"/>
</dbReference>
<dbReference type="SUPFAM" id="SSF54928">
    <property type="entry name" value="RNA-binding domain, RBD"/>
    <property type="match status" value="1"/>
</dbReference>
<reference evidence="11" key="1">
    <citation type="journal article" date="2017" name="Plant J.">
        <title>The pomegranate (Punica granatum L.) genome and the genomics of punicalagin biosynthesis.</title>
        <authorList>
            <person name="Qin G."/>
            <person name="Xu C."/>
            <person name="Ming R."/>
            <person name="Tang H."/>
            <person name="Guyot R."/>
            <person name="Kramer E.M."/>
            <person name="Hu Y."/>
            <person name="Yi X."/>
            <person name="Qi Y."/>
            <person name="Xu X."/>
            <person name="Gao Z."/>
            <person name="Pan H."/>
            <person name="Jian J."/>
            <person name="Tian Y."/>
            <person name="Yue Z."/>
            <person name="Xu Y."/>
        </authorList>
    </citation>
    <scope>NUCLEOTIDE SEQUENCE [LARGE SCALE GENOMIC DNA]</scope>
    <source>
        <strain evidence="11">cv. Dabenzi</strain>
    </source>
</reference>
<feature type="repeat" description="PPR" evidence="7">
    <location>
        <begin position="819"/>
        <end position="853"/>
    </location>
</feature>
<dbReference type="InterPro" id="IPR050667">
    <property type="entry name" value="PPR-containing_protein"/>
</dbReference>
<dbReference type="InterPro" id="IPR012677">
    <property type="entry name" value="Nucleotide-bd_a/b_plait_sf"/>
</dbReference>
<feature type="repeat" description="PPR" evidence="7">
    <location>
        <begin position="609"/>
        <end position="643"/>
    </location>
</feature>
<dbReference type="GO" id="GO:0005840">
    <property type="term" value="C:ribosome"/>
    <property type="evidence" value="ECO:0007669"/>
    <property type="project" value="UniProtKB-KW"/>
</dbReference>
<dbReference type="EMBL" id="MTKT01005817">
    <property type="protein sequence ID" value="OWM64065.1"/>
    <property type="molecule type" value="Genomic_DNA"/>
</dbReference>
<dbReference type="InterPro" id="IPR035979">
    <property type="entry name" value="RBD_domain_sf"/>
</dbReference>
<dbReference type="SUPFAM" id="SSF81901">
    <property type="entry name" value="HCP-like"/>
    <property type="match status" value="1"/>
</dbReference>
<evidence type="ECO:0000256" key="7">
    <source>
        <dbReference type="PROSITE-ProRule" id="PRU00708"/>
    </source>
</evidence>
<dbReference type="SUPFAM" id="SSF116820">
    <property type="entry name" value="Rps17e-like"/>
    <property type="match status" value="1"/>
</dbReference>
<dbReference type="Pfam" id="PF23276">
    <property type="entry name" value="TPR_24"/>
    <property type="match status" value="1"/>
</dbReference>
<feature type="domain" description="RRM" evidence="9">
    <location>
        <begin position="353"/>
        <end position="434"/>
    </location>
</feature>
<feature type="repeat" description="PPR" evidence="7">
    <location>
        <begin position="714"/>
        <end position="748"/>
    </location>
</feature>
<feature type="compositionally biased region" description="Basic residues" evidence="8">
    <location>
        <begin position="245"/>
        <end position="254"/>
    </location>
</feature>
<dbReference type="CDD" id="cd00590">
    <property type="entry name" value="RRM_SF"/>
    <property type="match status" value="1"/>
</dbReference>
<evidence type="ECO:0000259" key="9">
    <source>
        <dbReference type="PROSITE" id="PS50102"/>
    </source>
</evidence>
<dbReference type="InterPro" id="IPR000504">
    <property type="entry name" value="RRM_dom"/>
</dbReference>
<feature type="repeat" description="PPR" evidence="7">
    <location>
        <begin position="498"/>
        <end position="532"/>
    </location>
</feature>
<gene>
    <name evidence="10" type="ORF">CDL15_Pgr011520</name>
</gene>
<dbReference type="PANTHER" id="PTHR47939:SF1">
    <property type="entry name" value="OS04G0684500 PROTEIN"/>
    <property type="match status" value="1"/>
</dbReference>
<feature type="region of interest" description="Disordered" evidence="8">
    <location>
        <begin position="189"/>
        <end position="274"/>
    </location>
</feature>
<dbReference type="Gene3D" id="3.30.70.330">
    <property type="match status" value="1"/>
</dbReference>
<evidence type="ECO:0000256" key="5">
    <source>
        <dbReference type="ARBA" id="ARBA00023274"/>
    </source>
</evidence>
<name>A0A218VU87_PUNGR</name>
<feature type="repeat" description="PPR" evidence="7">
    <location>
        <begin position="889"/>
        <end position="923"/>
    </location>
</feature>
<comment type="caution">
    <text evidence="10">The sequence shown here is derived from an EMBL/GenBank/DDBJ whole genome shotgun (WGS) entry which is preliminary data.</text>
</comment>
<proteinExistence type="inferred from homology"/>
<feature type="compositionally biased region" description="Acidic residues" evidence="8">
    <location>
        <begin position="1102"/>
        <end position="1111"/>
    </location>
</feature>
<evidence type="ECO:0000256" key="2">
    <source>
        <dbReference type="ARBA" id="ARBA00010444"/>
    </source>
</evidence>
<dbReference type="InterPro" id="IPR018273">
    <property type="entry name" value="Ribosomal_eS17_CS"/>
</dbReference>
<dbReference type="InterPro" id="IPR057027">
    <property type="entry name" value="TPR_mt"/>
</dbReference>
<feature type="repeat" description="PPR" evidence="7">
    <location>
        <begin position="959"/>
        <end position="993"/>
    </location>
</feature>
<feature type="repeat" description="PPR" evidence="7">
    <location>
        <begin position="679"/>
        <end position="713"/>
    </location>
</feature>
<evidence type="ECO:0000313" key="10">
    <source>
        <dbReference type="EMBL" id="OWM64065.1"/>
    </source>
</evidence>
<dbReference type="PROSITE" id="PS50102">
    <property type="entry name" value="RRM"/>
    <property type="match status" value="1"/>
</dbReference>